<comment type="subcellular location">
    <subcellularLocation>
        <location evidence="1">Secreted</location>
    </subcellularLocation>
</comment>
<feature type="domain" description="Expansin-like CBD" evidence="6">
    <location>
        <begin position="117"/>
        <end position="202"/>
    </location>
</feature>
<dbReference type="Gramene" id="ONK73547">
    <property type="protein sequence ID" value="ONK73547"/>
    <property type="gene ID" value="A4U43_C04F32760"/>
</dbReference>
<dbReference type="PANTHER" id="PTHR31692">
    <property type="entry name" value="EXPANSIN-B3"/>
    <property type="match status" value="1"/>
</dbReference>
<evidence type="ECO:0000256" key="4">
    <source>
        <dbReference type="SAM" id="MobiDB-lite"/>
    </source>
</evidence>
<organism evidence="7 8">
    <name type="scientific">Asparagus officinalis</name>
    <name type="common">Garden asparagus</name>
    <dbReference type="NCBI Taxonomy" id="4686"/>
    <lineage>
        <taxon>Eukaryota</taxon>
        <taxon>Viridiplantae</taxon>
        <taxon>Streptophyta</taxon>
        <taxon>Embryophyta</taxon>
        <taxon>Tracheophyta</taxon>
        <taxon>Spermatophyta</taxon>
        <taxon>Magnoliopsida</taxon>
        <taxon>Liliopsida</taxon>
        <taxon>Asparagales</taxon>
        <taxon>Asparagaceae</taxon>
        <taxon>Asparagoideae</taxon>
        <taxon>Asparagus</taxon>
    </lineage>
</organism>
<dbReference type="EMBL" id="CM007384">
    <property type="protein sequence ID" value="ONK73547.1"/>
    <property type="molecule type" value="Genomic_DNA"/>
</dbReference>
<dbReference type="InterPro" id="IPR007112">
    <property type="entry name" value="Expansin/allergen_DPBB_dom"/>
</dbReference>
<dbReference type="AlphaFoldDB" id="A0A5P1F824"/>
<dbReference type="GO" id="GO:0005576">
    <property type="term" value="C:extracellular region"/>
    <property type="evidence" value="ECO:0007669"/>
    <property type="project" value="UniProtKB-SubCell"/>
</dbReference>
<dbReference type="InterPro" id="IPR009009">
    <property type="entry name" value="RlpA-like_DPBB"/>
</dbReference>
<keyword evidence="8" id="KW-1185">Reference proteome</keyword>
<protein>
    <recommendedName>
        <fullName evidence="9">Expansin-like EG45 domain-containing protein</fullName>
    </recommendedName>
</protein>
<comment type="similarity">
    <text evidence="2">Belongs to the expansin family. Expansin B subfamily.</text>
</comment>
<evidence type="ECO:0000259" key="5">
    <source>
        <dbReference type="PROSITE" id="PS50842"/>
    </source>
</evidence>
<evidence type="ECO:0000313" key="8">
    <source>
        <dbReference type="Proteomes" id="UP000243459"/>
    </source>
</evidence>
<dbReference type="InterPro" id="IPR007117">
    <property type="entry name" value="Expansin_CBD"/>
</dbReference>
<dbReference type="PRINTS" id="PR00829">
    <property type="entry name" value="LOLP1ALLERGN"/>
</dbReference>
<dbReference type="PROSITE" id="PS50842">
    <property type="entry name" value="EXPANSIN_EG45"/>
    <property type="match status" value="1"/>
</dbReference>
<dbReference type="Proteomes" id="UP000243459">
    <property type="component" value="Chromosome 4"/>
</dbReference>
<evidence type="ECO:0000256" key="3">
    <source>
        <dbReference type="ARBA" id="ARBA00022525"/>
    </source>
</evidence>
<evidence type="ECO:0000256" key="2">
    <source>
        <dbReference type="ARBA" id="ARBA00005650"/>
    </source>
</evidence>
<evidence type="ECO:0008006" key="9">
    <source>
        <dbReference type="Google" id="ProtNLM"/>
    </source>
</evidence>
<dbReference type="SUPFAM" id="SSF49590">
    <property type="entry name" value="PHL pollen allergen"/>
    <property type="match status" value="1"/>
</dbReference>
<dbReference type="SUPFAM" id="SSF50685">
    <property type="entry name" value="Barwin-like endoglucanases"/>
    <property type="match status" value="1"/>
</dbReference>
<reference evidence="8" key="1">
    <citation type="journal article" date="2017" name="Nat. Commun.">
        <title>The asparagus genome sheds light on the origin and evolution of a young Y chromosome.</title>
        <authorList>
            <person name="Harkess A."/>
            <person name="Zhou J."/>
            <person name="Xu C."/>
            <person name="Bowers J.E."/>
            <person name="Van der Hulst R."/>
            <person name="Ayyampalayam S."/>
            <person name="Mercati F."/>
            <person name="Riccardi P."/>
            <person name="McKain M.R."/>
            <person name="Kakrana A."/>
            <person name="Tang H."/>
            <person name="Ray J."/>
            <person name="Groenendijk J."/>
            <person name="Arikit S."/>
            <person name="Mathioni S.M."/>
            <person name="Nakano M."/>
            <person name="Shan H."/>
            <person name="Telgmann-Rauber A."/>
            <person name="Kanno A."/>
            <person name="Yue Z."/>
            <person name="Chen H."/>
            <person name="Li W."/>
            <person name="Chen Y."/>
            <person name="Xu X."/>
            <person name="Zhang Y."/>
            <person name="Luo S."/>
            <person name="Chen H."/>
            <person name="Gao J."/>
            <person name="Mao Z."/>
            <person name="Pires J.C."/>
            <person name="Luo M."/>
            <person name="Kudrna D."/>
            <person name="Wing R.A."/>
            <person name="Meyers B.C."/>
            <person name="Yi K."/>
            <person name="Kong H."/>
            <person name="Lavrijsen P."/>
            <person name="Sunseri F."/>
            <person name="Falavigna A."/>
            <person name="Ye Y."/>
            <person name="Leebens-Mack J.H."/>
            <person name="Chen G."/>
        </authorList>
    </citation>
    <scope>NUCLEOTIDE SEQUENCE [LARGE SCALE GENOMIC DNA]</scope>
    <source>
        <strain evidence="8">cv. DH0086</strain>
    </source>
</reference>
<evidence type="ECO:0000313" key="7">
    <source>
        <dbReference type="EMBL" id="ONK73547.1"/>
    </source>
</evidence>
<dbReference type="Gene3D" id="2.60.40.760">
    <property type="entry name" value="Expansin, cellulose-binding-like domain"/>
    <property type="match status" value="1"/>
</dbReference>
<dbReference type="PANTHER" id="PTHR31692:SF56">
    <property type="entry name" value="EXPANSIN-B2-RELATED"/>
    <property type="match status" value="1"/>
</dbReference>
<dbReference type="InterPro" id="IPR007118">
    <property type="entry name" value="Expan_Lol_pI"/>
</dbReference>
<gene>
    <name evidence="7" type="ORF">A4U43_C04F32760</name>
</gene>
<evidence type="ECO:0000256" key="1">
    <source>
        <dbReference type="ARBA" id="ARBA00004613"/>
    </source>
</evidence>
<feature type="domain" description="Expansin-like EG45" evidence="5">
    <location>
        <begin position="31"/>
        <end position="103"/>
    </location>
</feature>
<dbReference type="InterPro" id="IPR005795">
    <property type="entry name" value="LolPI"/>
</dbReference>
<feature type="compositionally biased region" description="Basic and acidic residues" evidence="4">
    <location>
        <begin position="8"/>
        <end position="20"/>
    </location>
</feature>
<dbReference type="Gene3D" id="2.40.40.10">
    <property type="entry name" value="RlpA-like domain"/>
    <property type="match status" value="1"/>
</dbReference>
<dbReference type="InterPro" id="IPR036908">
    <property type="entry name" value="RlpA-like_sf"/>
</dbReference>
<evidence type="ECO:0000259" key="6">
    <source>
        <dbReference type="PROSITE" id="PS50843"/>
    </source>
</evidence>
<name>A0A5P1F824_ASPOF</name>
<sequence>MLVFTRRQPGEDGRRPEPRGMELPMEPEVMVRCTRDHACSKKPVTVVITDECPRGPCLVESVHFDLNGTAIGAMALPRRADRLRGVGVLPIQYTRVPCKFPHKTIAFHVACQASNRNYFGSSSSRPDGEGSLSNVELGESRSVNKATWRPMIQSWGALWKLDSGPKLRAPFSIRLTSQHSKKKVVAKNVVPARWRPGATYRSLVNFH</sequence>
<dbReference type="Pfam" id="PF03330">
    <property type="entry name" value="DPBB_1"/>
    <property type="match status" value="1"/>
</dbReference>
<accession>A0A5P1F824</accession>
<keyword evidence="3" id="KW-0964">Secreted</keyword>
<dbReference type="InterPro" id="IPR036749">
    <property type="entry name" value="Expansin_CBD_sf"/>
</dbReference>
<dbReference type="OMA" id="CIGHPAC"/>
<proteinExistence type="inferred from homology"/>
<feature type="region of interest" description="Disordered" evidence="4">
    <location>
        <begin position="1"/>
        <end position="21"/>
    </location>
</feature>
<dbReference type="Pfam" id="PF01357">
    <property type="entry name" value="Expansin_C"/>
    <property type="match status" value="1"/>
</dbReference>
<dbReference type="PROSITE" id="PS50843">
    <property type="entry name" value="EXPANSIN_CBD"/>
    <property type="match status" value="1"/>
</dbReference>
<dbReference type="PRINTS" id="PR01225">
    <property type="entry name" value="EXPANSNFAMLY"/>
</dbReference>